<organism evidence="1 2">
    <name type="scientific">Natronococcus jeotgali DSM 18795</name>
    <dbReference type="NCBI Taxonomy" id="1227498"/>
    <lineage>
        <taxon>Archaea</taxon>
        <taxon>Methanobacteriati</taxon>
        <taxon>Methanobacteriota</taxon>
        <taxon>Stenosarchaea group</taxon>
        <taxon>Halobacteria</taxon>
        <taxon>Halobacteriales</taxon>
        <taxon>Natrialbaceae</taxon>
        <taxon>Natronococcus</taxon>
    </lineage>
</organism>
<comment type="caution">
    <text evidence="1">The sequence shown here is derived from an EMBL/GenBank/DDBJ whole genome shotgun (WGS) entry which is preliminary data.</text>
</comment>
<dbReference type="AlphaFoldDB" id="L9XFA4"/>
<dbReference type="Gene3D" id="3.30.450.40">
    <property type="match status" value="1"/>
</dbReference>
<dbReference type="SUPFAM" id="SSF55781">
    <property type="entry name" value="GAF domain-like"/>
    <property type="match status" value="1"/>
</dbReference>
<dbReference type="Proteomes" id="UP000011531">
    <property type="component" value="Unassembled WGS sequence"/>
</dbReference>
<gene>
    <name evidence="1" type="ORF">C492_10850</name>
</gene>
<protein>
    <submittedName>
        <fullName evidence="1">IclR family transcriptional regulator</fullName>
    </submittedName>
</protein>
<proteinExistence type="predicted"/>
<dbReference type="PATRIC" id="fig|1227498.3.peg.2120"/>
<keyword evidence="2" id="KW-1185">Reference proteome</keyword>
<reference evidence="1 2" key="1">
    <citation type="journal article" date="2014" name="PLoS Genet.">
        <title>Phylogenetically driven sequencing of extremely halophilic archaea reveals strategies for static and dynamic osmo-response.</title>
        <authorList>
            <person name="Becker E.A."/>
            <person name="Seitzer P.M."/>
            <person name="Tritt A."/>
            <person name="Larsen D."/>
            <person name="Krusor M."/>
            <person name="Yao A.I."/>
            <person name="Wu D."/>
            <person name="Madern D."/>
            <person name="Eisen J.A."/>
            <person name="Darling A.E."/>
            <person name="Facciotti M.T."/>
        </authorList>
    </citation>
    <scope>NUCLEOTIDE SEQUENCE [LARGE SCALE GENOMIC DNA]</scope>
    <source>
        <strain evidence="1 2">DSM 18795</strain>
    </source>
</reference>
<dbReference type="InterPro" id="IPR029016">
    <property type="entry name" value="GAF-like_dom_sf"/>
</dbReference>
<evidence type="ECO:0000313" key="2">
    <source>
        <dbReference type="Proteomes" id="UP000011531"/>
    </source>
</evidence>
<accession>L9XFA4</accession>
<sequence length="54" mass="6275">MTNPDGSVLGAIAIIGPKYRFTDERYTTELPEILTEYVDDLETEIRDSYLDDYR</sequence>
<dbReference type="EMBL" id="AOIA01000094">
    <property type="protein sequence ID" value="ELY60061.1"/>
    <property type="molecule type" value="Genomic_DNA"/>
</dbReference>
<name>L9XFA4_9EURY</name>
<evidence type="ECO:0000313" key="1">
    <source>
        <dbReference type="EMBL" id="ELY60061.1"/>
    </source>
</evidence>